<dbReference type="AlphaFoldDB" id="A0A9P1MEQ5"/>
<comment type="caution">
    <text evidence="9">The sequence shown here is derived from an EMBL/GenBank/DDBJ whole genome shotgun (WGS) entry which is preliminary data.</text>
</comment>
<feature type="region of interest" description="Disordered" evidence="5">
    <location>
        <begin position="1"/>
        <end position="56"/>
    </location>
</feature>
<feature type="compositionally biased region" description="Acidic residues" evidence="5">
    <location>
        <begin position="1"/>
        <end position="12"/>
    </location>
</feature>
<protein>
    <recommendedName>
        <fullName evidence="11">PIG-P domain-containing protein</fullName>
    </recommendedName>
</protein>
<keyword evidence="2 6" id="KW-0812">Transmembrane</keyword>
<evidence type="ECO:0000256" key="5">
    <source>
        <dbReference type="SAM" id="MobiDB-lite"/>
    </source>
</evidence>
<feature type="region of interest" description="Disordered" evidence="5">
    <location>
        <begin position="200"/>
        <end position="225"/>
    </location>
</feature>
<evidence type="ECO:0000313" key="10">
    <source>
        <dbReference type="Proteomes" id="UP000838763"/>
    </source>
</evidence>
<reference evidence="9" key="1">
    <citation type="submission" date="2022-11" db="EMBL/GenBank/DDBJ databases">
        <authorList>
            <person name="Scott C."/>
            <person name="Bruce N."/>
        </authorList>
    </citation>
    <scope>NUCLEOTIDE SEQUENCE</scope>
</reference>
<evidence type="ECO:0000256" key="6">
    <source>
        <dbReference type="SAM" id="Phobius"/>
    </source>
</evidence>
<dbReference type="Gene3D" id="3.90.1300.10">
    <property type="entry name" value="Amidase signature (AS) domain"/>
    <property type="match status" value="2"/>
</dbReference>
<feature type="domain" description="PIG-P" evidence="8">
    <location>
        <begin position="100"/>
        <end position="251"/>
    </location>
</feature>
<evidence type="ECO:0000259" key="7">
    <source>
        <dbReference type="Pfam" id="PF01425"/>
    </source>
</evidence>
<feature type="transmembrane region" description="Helical" evidence="6">
    <location>
        <begin position="142"/>
        <end position="165"/>
    </location>
</feature>
<dbReference type="InterPro" id="IPR036928">
    <property type="entry name" value="AS_sf"/>
</dbReference>
<keyword evidence="3 6" id="KW-1133">Transmembrane helix</keyword>
<sequence>MPGTIEEEDGELELASSDAESTTSSASARSGDDDGSAPRPSIHPPNYFAPPFYGRPGTPLPPSPSITSLLIPSRPTTPDLSDDELEVAARATRASPKVPTYEYYGFVLYLFSSASFLVYLLWSYLPSPFLHALGIYYYPNRWWSLAVPAFLVMALVYLFVALAAYNTGYLTAPMGAVETIVDDAAKIAIIDAKGRMRDGSRLTRSKVSKRKGTGGGGGGGKRTSLDYREVWGEGTDGVMDVPLGGVCEVLYRERGPDESEEEEVEYGDVEEERCDMGHPLLPTPREPGYGGYHLVFLIRTPVDKSEHSIRPYQRDAAHSDCCFAPSAGNPTPKARETQAGSSSISPYLVFPVLPVENGFATELRFYPDPVDWSKSEASALDGAAEDKNPVMRGLSLAIGASLVSNSGYLQRFLWKNAKFGSLRHMPELDTSLPARLHEQSTSPVSSPSGPPRRAIHHPFWPRDSNPRAADLVSRYHSAADYHAAYKSGDVTPLQVAEELLRRITRGQTRERVRQRLGRLHGQDESVLAAARASTQRYAQGKELGLLDGVPFGAKDDVDSAWPVQKLQEAGAVLVGKMAMHELGVDVSGCNTAWGTPTNWMNPDYYPGGSSSGAASALSAGIVPIAIGTDAGGSARVPPPLRAIADLTAAYRTIAQPNCSCNTQGRFAPSSPPSPDAKKTIGIYRPWFDKADPQVLELCNAAVAHYRDAGLAHGATCLTDGAASHYARAPNTSIAHAMVQPQTRVLVGVGSQTPAQDYIKYNELREILMQHLAFLFTTHPGLLILTPTTPLAGWPKDPANDSYGFSDGNMTLKHMMYVFLANITGTPALTVPVGYLLAWASEAEKYLDEVVEGGRRRPAGWVDVLAAAKTQKIDETE</sequence>
<evidence type="ECO:0000256" key="4">
    <source>
        <dbReference type="ARBA" id="ARBA00023136"/>
    </source>
</evidence>
<comment type="subcellular location">
    <subcellularLocation>
        <location evidence="1">Membrane</location>
        <topology evidence="1">Multi-pass membrane protein</topology>
    </subcellularLocation>
</comment>
<keyword evidence="10" id="KW-1185">Reference proteome</keyword>
<dbReference type="SUPFAM" id="SSF75304">
    <property type="entry name" value="Amidase signature (AS) enzymes"/>
    <property type="match status" value="1"/>
</dbReference>
<dbReference type="Pfam" id="PF08510">
    <property type="entry name" value="PIG-P"/>
    <property type="match status" value="1"/>
</dbReference>
<dbReference type="Proteomes" id="UP000838763">
    <property type="component" value="Unassembled WGS sequence"/>
</dbReference>
<dbReference type="GO" id="GO:0016020">
    <property type="term" value="C:membrane"/>
    <property type="evidence" value="ECO:0007669"/>
    <property type="project" value="UniProtKB-SubCell"/>
</dbReference>
<evidence type="ECO:0000256" key="2">
    <source>
        <dbReference type="ARBA" id="ARBA00022692"/>
    </source>
</evidence>
<accession>A0A9P1MEQ5</accession>
<evidence type="ECO:0000313" key="9">
    <source>
        <dbReference type="EMBL" id="CAI4218562.1"/>
    </source>
</evidence>
<dbReference type="Pfam" id="PF01425">
    <property type="entry name" value="Amidase"/>
    <property type="match status" value="1"/>
</dbReference>
<dbReference type="InterPro" id="IPR023631">
    <property type="entry name" value="Amidase_dom"/>
</dbReference>
<feature type="transmembrane region" description="Helical" evidence="6">
    <location>
        <begin position="813"/>
        <end position="837"/>
    </location>
</feature>
<feature type="transmembrane region" description="Helical" evidence="6">
    <location>
        <begin position="771"/>
        <end position="793"/>
    </location>
</feature>
<evidence type="ECO:0000259" key="8">
    <source>
        <dbReference type="Pfam" id="PF08510"/>
    </source>
</evidence>
<evidence type="ECO:0000256" key="1">
    <source>
        <dbReference type="ARBA" id="ARBA00004141"/>
    </source>
</evidence>
<evidence type="ECO:0008006" key="11">
    <source>
        <dbReference type="Google" id="ProtNLM"/>
    </source>
</evidence>
<dbReference type="PANTHER" id="PTHR46346">
    <property type="entry name" value="PHOSPHATIDYLINOSITOL N-ACETYLGLUCOSAMINYLTRANSFERASE SUBUNIT P"/>
    <property type="match status" value="1"/>
</dbReference>
<feature type="compositionally biased region" description="Basic residues" evidence="5">
    <location>
        <begin position="203"/>
        <end position="212"/>
    </location>
</feature>
<evidence type="ECO:0000256" key="3">
    <source>
        <dbReference type="ARBA" id="ARBA00022989"/>
    </source>
</evidence>
<dbReference type="InterPro" id="IPR013717">
    <property type="entry name" value="PIG-P"/>
</dbReference>
<feature type="compositionally biased region" description="Low complexity" evidence="5">
    <location>
        <begin position="15"/>
        <end position="29"/>
    </location>
</feature>
<gene>
    <name evidence="9" type="ORF">PPNO1_LOCUS8142</name>
</gene>
<dbReference type="OrthoDB" id="421993at2759"/>
<proteinExistence type="predicted"/>
<feature type="domain" description="Amidase" evidence="7">
    <location>
        <begin position="563"/>
        <end position="637"/>
    </location>
</feature>
<dbReference type="GO" id="GO:0005783">
    <property type="term" value="C:endoplasmic reticulum"/>
    <property type="evidence" value="ECO:0007669"/>
    <property type="project" value="TreeGrafter"/>
</dbReference>
<dbReference type="PANTHER" id="PTHR46346:SF1">
    <property type="entry name" value="PHOSPHATIDYLINOSITOL N-ACETYLGLUCOSAMINYLTRANSFERASE SUBUNIT P"/>
    <property type="match status" value="1"/>
</dbReference>
<keyword evidence="4 6" id="KW-0472">Membrane</keyword>
<feature type="transmembrane region" description="Helical" evidence="6">
    <location>
        <begin position="103"/>
        <end position="122"/>
    </location>
</feature>
<dbReference type="EMBL" id="CALLCH030000018">
    <property type="protein sequence ID" value="CAI4218562.1"/>
    <property type="molecule type" value="Genomic_DNA"/>
</dbReference>
<dbReference type="InterPro" id="IPR052263">
    <property type="entry name" value="GPI_Anchor_Biosynth"/>
</dbReference>
<organism evidence="9 10">
    <name type="scientific">Parascedosporium putredinis</name>
    <dbReference type="NCBI Taxonomy" id="1442378"/>
    <lineage>
        <taxon>Eukaryota</taxon>
        <taxon>Fungi</taxon>
        <taxon>Dikarya</taxon>
        <taxon>Ascomycota</taxon>
        <taxon>Pezizomycotina</taxon>
        <taxon>Sordariomycetes</taxon>
        <taxon>Hypocreomycetidae</taxon>
        <taxon>Microascales</taxon>
        <taxon>Microascaceae</taxon>
        <taxon>Parascedosporium</taxon>
    </lineage>
</organism>
<name>A0A9P1MEQ5_9PEZI</name>
<dbReference type="GO" id="GO:0006506">
    <property type="term" value="P:GPI anchor biosynthetic process"/>
    <property type="evidence" value="ECO:0007669"/>
    <property type="project" value="TreeGrafter"/>
</dbReference>